<reference evidence="3" key="1">
    <citation type="journal article" date="2015" name="Nature">
        <title>Complex archaea that bridge the gap between prokaryotes and eukaryotes.</title>
        <authorList>
            <person name="Spang A."/>
            <person name="Saw J.H."/>
            <person name="Jorgensen S.L."/>
            <person name="Zaremba-Niedzwiedzka K."/>
            <person name="Martijn J."/>
            <person name="Lind A.E."/>
            <person name="van Eijk R."/>
            <person name="Schleper C."/>
            <person name="Guy L."/>
            <person name="Ettema T.J."/>
        </authorList>
    </citation>
    <scope>NUCLEOTIDE SEQUENCE</scope>
</reference>
<name>A0A0F9J5K2_9ZZZZ</name>
<protein>
    <recommendedName>
        <fullName evidence="2">HNH nuclease domain-containing protein</fullName>
    </recommendedName>
</protein>
<proteinExistence type="predicted"/>
<accession>A0A0F9J5K2</accession>
<feature type="domain" description="HNH nuclease" evidence="2">
    <location>
        <begin position="44"/>
        <end position="93"/>
    </location>
</feature>
<dbReference type="AlphaFoldDB" id="A0A0F9J5K2"/>
<dbReference type="Gene3D" id="1.10.30.50">
    <property type="match status" value="1"/>
</dbReference>
<gene>
    <name evidence="3" type="ORF">LCGC14_1572280</name>
</gene>
<dbReference type="CDD" id="cd00085">
    <property type="entry name" value="HNHc"/>
    <property type="match status" value="1"/>
</dbReference>
<evidence type="ECO:0000259" key="2">
    <source>
        <dbReference type="SMART" id="SM00507"/>
    </source>
</evidence>
<sequence>KRLNDEEIKRRAKNARKNVGSRKAIIQQHERNPWVAEHAKRLAKGYCMLCDQPAPFKNKAGEPYLETHHIIWLAKGGEDTIANTVALCPNCHRKMHIQNDKKDIQRLQMKCKAS</sequence>
<evidence type="ECO:0000313" key="3">
    <source>
        <dbReference type="EMBL" id="KKM27679.1"/>
    </source>
</evidence>
<dbReference type="GO" id="GO:0008270">
    <property type="term" value="F:zinc ion binding"/>
    <property type="evidence" value="ECO:0007669"/>
    <property type="project" value="InterPro"/>
</dbReference>
<dbReference type="GO" id="GO:0003676">
    <property type="term" value="F:nucleic acid binding"/>
    <property type="evidence" value="ECO:0007669"/>
    <property type="project" value="InterPro"/>
</dbReference>
<dbReference type="GO" id="GO:0004519">
    <property type="term" value="F:endonuclease activity"/>
    <property type="evidence" value="ECO:0007669"/>
    <property type="project" value="InterPro"/>
</dbReference>
<dbReference type="InterPro" id="IPR002711">
    <property type="entry name" value="HNH"/>
</dbReference>
<feature type="compositionally biased region" description="Basic residues" evidence="1">
    <location>
        <begin position="10"/>
        <end position="20"/>
    </location>
</feature>
<dbReference type="InterPro" id="IPR003615">
    <property type="entry name" value="HNH_nuc"/>
</dbReference>
<feature type="region of interest" description="Disordered" evidence="1">
    <location>
        <begin position="1"/>
        <end position="25"/>
    </location>
</feature>
<organism evidence="3">
    <name type="scientific">marine sediment metagenome</name>
    <dbReference type="NCBI Taxonomy" id="412755"/>
    <lineage>
        <taxon>unclassified sequences</taxon>
        <taxon>metagenomes</taxon>
        <taxon>ecological metagenomes</taxon>
    </lineage>
</organism>
<comment type="caution">
    <text evidence="3">The sequence shown here is derived from an EMBL/GenBank/DDBJ whole genome shotgun (WGS) entry which is preliminary data.</text>
</comment>
<dbReference type="EMBL" id="LAZR01012276">
    <property type="protein sequence ID" value="KKM27679.1"/>
    <property type="molecule type" value="Genomic_DNA"/>
</dbReference>
<dbReference type="Pfam" id="PF01844">
    <property type="entry name" value="HNH"/>
    <property type="match status" value="1"/>
</dbReference>
<evidence type="ECO:0000256" key="1">
    <source>
        <dbReference type="SAM" id="MobiDB-lite"/>
    </source>
</evidence>
<feature type="non-terminal residue" evidence="3">
    <location>
        <position position="1"/>
    </location>
</feature>
<dbReference type="SMART" id="SM00507">
    <property type="entry name" value="HNHc"/>
    <property type="match status" value="1"/>
</dbReference>